<feature type="transmembrane region" description="Helical" evidence="1">
    <location>
        <begin position="6"/>
        <end position="25"/>
    </location>
</feature>
<accession>A0AAE3FZ62</accession>
<keyword evidence="3" id="KW-1185">Reference proteome</keyword>
<evidence type="ECO:0000313" key="2">
    <source>
        <dbReference type="EMBL" id="MCL9817981.1"/>
    </source>
</evidence>
<reference evidence="2" key="1">
    <citation type="journal article" date="2022" name="Syst. Appl. Microbiol.">
        <title>Natronocalculus amylovorans gen. nov., sp. nov., and Natranaeroarchaeum aerophilus sp. nov., dominant culturable amylolytic natronoarchaea from hypersaline soda lakes in southwestern Siberia.</title>
        <authorList>
            <person name="Sorokin D.Y."/>
            <person name="Elcheninov A.G."/>
            <person name="Khizhniak T.V."/>
            <person name="Koenen M."/>
            <person name="Bale N.J."/>
            <person name="Damste J.S.S."/>
            <person name="Kublanov I.V."/>
        </authorList>
    </citation>
    <scope>NUCLEOTIDE SEQUENCE</scope>
    <source>
        <strain evidence="2">AArc-St2</strain>
    </source>
</reference>
<protein>
    <recommendedName>
        <fullName evidence="4">YapH protein</fullName>
    </recommendedName>
</protein>
<dbReference type="Pfam" id="PF24365">
    <property type="entry name" value="DUF7521"/>
    <property type="match status" value="1"/>
</dbReference>
<feature type="transmembrane region" description="Helical" evidence="1">
    <location>
        <begin position="37"/>
        <end position="57"/>
    </location>
</feature>
<feature type="transmembrane region" description="Helical" evidence="1">
    <location>
        <begin position="69"/>
        <end position="89"/>
    </location>
</feature>
<sequence length="90" mass="9511">MYIDILLIATKTTILLLGGSIAFFAYKAYRRTGDPSLRALVVGFSFVTLGALLGGIADQLLNVELATGVVINSALTAIGFAVIVYALFLE</sequence>
<name>A0AAE3FZ62_9EURY</name>
<evidence type="ECO:0000313" key="3">
    <source>
        <dbReference type="Proteomes" id="UP001203207"/>
    </source>
</evidence>
<dbReference type="EMBL" id="JAKRVX010000006">
    <property type="protein sequence ID" value="MCL9817981.1"/>
    <property type="molecule type" value="Genomic_DNA"/>
</dbReference>
<evidence type="ECO:0000256" key="1">
    <source>
        <dbReference type="SAM" id="Phobius"/>
    </source>
</evidence>
<dbReference type="RefSeq" id="WP_250585372.1">
    <property type="nucleotide sequence ID" value="NZ_JAKRVX010000006.1"/>
</dbReference>
<organism evidence="2 3">
    <name type="scientific">Natronocalculus amylovorans</name>
    <dbReference type="NCBI Taxonomy" id="2917812"/>
    <lineage>
        <taxon>Archaea</taxon>
        <taxon>Methanobacteriati</taxon>
        <taxon>Methanobacteriota</taxon>
        <taxon>Stenosarchaea group</taxon>
        <taxon>Halobacteria</taxon>
        <taxon>Halobacteriales</taxon>
        <taxon>Haloferacaceae</taxon>
        <taxon>Natronocalculus</taxon>
    </lineage>
</organism>
<dbReference type="AlphaFoldDB" id="A0AAE3FZ62"/>
<comment type="caution">
    <text evidence="2">The sequence shown here is derived from an EMBL/GenBank/DDBJ whole genome shotgun (WGS) entry which is preliminary data.</text>
</comment>
<proteinExistence type="predicted"/>
<reference evidence="2" key="2">
    <citation type="submission" date="2022-02" db="EMBL/GenBank/DDBJ databases">
        <authorList>
            <person name="Elcheninov A.G."/>
            <person name="Sorokin D.Y."/>
            <person name="Kublanov I.V."/>
        </authorList>
    </citation>
    <scope>NUCLEOTIDE SEQUENCE</scope>
    <source>
        <strain evidence="2">AArc-St2</strain>
    </source>
</reference>
<evidence type="ECO:0008006" key="4">
    <source>
        <dbReference type="Google" id="ProtNLM"/>
    </source>
</evidence>
<keyword evidence="1" id="KW-0812">Transmembrane</keyword>
<keyword evidence="1" id="KW-1133">Transmembrane helix</keyword>
<keyword evidence="1" id="KW-0472">Membrane</keyword>
<gene>
    <name evidence="2" type="ORF">AArcSt2_13650</name>
</gene>
<dbReference type="InterPro" id="IPR055943">
    <property type="entry name" value="DUF7521"/>
</dbReference>
<dbReference type="Proteomes" id="UP001203207">
    <property type="component" value="Unassembled WGS sequence"/>
</dbReference>